<dbReference type="VEuPathDB" id="MicrosporidiaDB:M153_1510004398"/>
<reference evidence="1 2" key="1">
    <citation type="submission" date="2015-07" db="EMBL/GenBank/DDBJ databases">
        <title>The genome of Pseudoloma neurophilia, a relevant intracellular parasite of the zebrafish.</title>
        <authorList>
            <person name="Ndikumana S."/>
            <person name="Pelin A."/>
            <person name="Sanders J."/>
            <person name="Corradi N."/>
        </authorList>
    </citation>
    <scope>NUCLEOTIDE SEQUENCE [LARGE SCALE GENOMIC DNA]</scope>
    <source>
        <strain evidence="1 2">MK1</strain>
    </source>
</reference>
<keyword evidence="2" id="KW-1185">Reference proteome</keyword>
<dbReference type="Proteomes" id="UP000051530">
    <property type="component" value="Unassembled WGS sequence"/>
</dbReference>
<dbReference type="AlphaFoldDB" id="A0A0R0M5A0"/>
<comment type="caution">
    <text evidence="1">The sequence shown here is derived from an EMBL/GenBank/DDBJ whole genome shotgun (WGS) entry which is preliminary data.</text>
</comment>
<protein>
    <submittedName>
        <fullName evidence="1">Uncharacterized protein</fullName>
    </submittedName>
</protein>
<organism evidence="1 2">
    <name type="scientific">Pseudoloma neurophilia</name>
    <dbReference type="NCBI Taxonomy" id="146866"/>
    <lineage>
        <taxon>Eukaryota</taxon>
        <taxon>Fungi</taxon>
        <taxon>Fungi incertae sedis</taxon>
        <taxon>Microsporidia</taxon>
        <taxon>Pseudoloma</taxon>
    </lineage>
</organism>
<accession>A0A0R0M5A0</accession>
<dbReference type="EMBL" id="LGUB01000033">
    <property type="protein sequence ID" value="KRH94766.1"/>
    <property type="molecule type" value="Genomic_DNA"/>
</dbReference>
<evidence type="ECO:0000313" key="1">
    <source>
        <dbReference type="EMBL" id="KRH94766.1"/>
    </source>
</evidence>
<proteinExistence type="predicted"/>
<evidence type="ECO:0000313" key="2">
    <source>
        <dbReference type="Proteomes" id="UP000051530"/>
    </source>
</evidence>
<gene>
    <name evidence="1" type="ORF">M153_1510004398</name>
</gene>
<name>A0A0R0M5A0_9MICR</name>
<sequence>MIKRSLNASELSVSKKFVSNQKRNIISSSNDFVFFEQINDFLKMESKKQRHFIYINIIKYFFIDK</sequence>